<evidence type="ECO:0008006" key="4">
    <source>
        <dbReference type="Google" id="ProtNLM"/>
    </source>
</evidence>
<protein>
    <recommendedName>
        <fullName evidence="4">GAG-pre-integrase domain-containing protein</fullName>
    </recommendedName>
</protein>
<sequence>MLELEHQRQIARETLSPPTAMAAVHSAPSTQFNRRRQGNMPNGKRPNSQQSSSSSAPRRNPTNQQPRSQQLQQAEAQPWFSSNARAPYWAYWSPPPCPHPTTAGWNSPWNCPPSQPWTPSSRRPASRTNGLADNQAHLTAYDPMEPTQTGEAFQAMNLEQPDEQWYMDSGATDHLTGDQGKISNPSLSCPIGSIFVGNGARVLVQGSVRNFSIDKKASVEFDPYGFSVKDYRTGRMISRHNSSSQLYPLTYPVTGSTFLSASAQDVWHDRLGHPGLPVLDFLSSNKIIP</sequence>
<name>A0A9R1UUF5_LACSA</name>
<accession>A0A9R1UUF5</accession>
<keyword evidence="3" id="KW-1185">Reference proteome</keyword>
<dbReference type="Proteomes" id="UP000235145">
    <property type="component" value="Unassembled WGS sequence"/>
</dbReference>
<proteinExistence type="predicted"/>
<dbReference type="AlphaFoldDB" id="A0A9R1UUF5"/>
<feature type="region of interest" description="Disordered" evidence="1">
    <location>
        <begin position="1"/>
        <end position="78"/>
    </location>
</feature>
<feature type="compositionally biased region" description="Basic and acidic residues" evidence="1">
    <location>
        <begin position="1"/>
        <end position="11"/>
    </location>
</feature>
<reference evidence="2 3" key="1">
    <citation type="journal article" date="2017" name="Nat. Commun.">
        <title>Genome assembly with in vitro proximity ligation data and whole-genome triplication in lettuce.</title>
        <authorList>
            <person name="Reyes-Chin-Wo S."/>
            <person name="Wang Z."/>
            <person name="Yang X."/>
            <person name="Kozik A."/>
            <person name="Arikit S."/>
            <person name="Song C."/>
            <person name="Xia L."/>
            <person name="Froenicke L."/>
            <person name="Lavelle D.O."/>
            <person name="Truco M.J."/>
            <person name="Xia R."/>
            <person name="Zhu S."/>
            <person name="Xu C."/>
            <person name="Xu H."/>
            <person name="Xu X."/>
            <person name="Cox K."/>
            <person name="Korf I."/>
            <person name="Meyers B.C."/>
            <person name="Michelmore R.W."/>
        </authorList>
    </citation>
    <scope>NUCLEOTIDE SEQUENCE [LARGE SCALE GENOMIC DNA]</scope>
    <source>
        <strain evidence="3">cv. Salinas</strain>
        <tissue evidence="2">Seedlings</tissue>
    </source>
</reference>
<evidence type="ECO:0000313" key="2">
    <source>
        <dbReference type="EMBL" id="KAJ0193098.1"/>
    </source>
</evidence>
<dbReference type="EMBL" id="NBSK02000008">
    <property type="protein sequence ID" value="KAJ0193098.1"/>
    <property type="molecule type" value="Genomic_DNA"/>
</dbReference>
<feature type="compositionally biased region" description="Polar residues" evidence="1">
    <location>
        <begin position="56"/>
        <end position="78"/>
    </location>
</feature>
<organism evidence="2 3">
    <name type="scientific">Lactuca sativa</name>
    <name type="common">Garden lettuce</name>
    <dbReference type="NCBI Taxonomy" id="4236"/>
    <lineage>
        <taxon>Eukaryota</taxon>
        <taxon>Viridiplantae</taxon>
        <taxon>Streptophyta</taxon>
        <taxon>Embryophyta</taxon>
        <taxon>Tracheophyta</taxon>
        <taxon>Spermatophyta</taxon>
        <taxon>Magnoliopsida</taxon>
        <taxon>eudicotyledons</taxon>
        <taxon>Gunneridae</taxon>
        <taxon>Pentapetalae</taxon>
        <taxon>asterids</taxon>
        <taxon>campanulids</taxon>
        <taxon>Asterales</taxon>
        <taxon>Asteraceae</taxon>
        <taxon>Cichorioideae</taxon>
        <taxon>Cichorieae</taxon>
        <taxon>Lactucinae</taxon>
        <taxon>Lactuca</taxon>
    </lineage>
</organism>
<gene>
    <name evidence="2" type="ORF">LSAT_V11C800401610</name>
</gene>
<evidence type="ECO:0000313" key="3">
    <source>
        <dbReference type="Proteomes" id="UP000235145"/>
    </source>
</evidence>
<evidence type="ECO:0000256" key="1">
    <source>
        <dbReference type="SAM" id="MobiDB-lite"/>
    </source>
</evidence>
<comment type="caution">
    <text evidence="2">The sequence shown here is derived from an EMBL/GenBank/DDBJ whole genome shotgun (WGS) entry which is preliminary data.</text>
</comment>